<dbReference type="InterPro" id="IPR040442">
    <property type="entry name" value="Pyrv_kinase-like_dom_sf"/>
</dbReference>
<dbReference type="OrthoDB" id="86160at2"/>
<gene>
    <name evidence="5" type="ORF">C1704_16205</name>
</gene>
<evidence type="ECO:0000259" key="4">
    <source>
        <dbReference type="Pfam" id="PF03328"/>
    </source>
</evidence>
<evidence type="ECO:0000256" key="3">
    <source>
        <dbReference type="ARBA" id="ARBA00023239"/>
    </source>
</evidence>
<comment type="caution">
    <text evidence="5">The sequence shown here is derived from an EMBL/GenBank/DDBJ whole genome shotgun (WGS) entry which is preliminary data.</text>
</comment>
<dbReference type="RefSeq" id="WP_104303773.1">
    <property type="nucleotide sequence ID" value="NZ_PSNX01000016.1"/>
</dbReference>
<dbReference type="AlphaFoldDB" id="A0A2S5SQY6"/>
<reference evidence="5 6" key="1">
    <citation type="submission" date="2018-02" db="EMBL/GenBank/DDBJ databases">
        <title>Reclassifiation of [Polyangium] brachysporum DSM 7029 as Guopingzhaonella breviflexa gen. nov., sp. nov., a member of the family Comamonadaceae.</title>
        <authorList>
            <person name="Tang B."/>
        </authorList>
    </citation>
    <scope>NUCLEOTIDE SEQUENCE [LARGE SCALE GENOMIC DNA]</scope>
    <source>
        <strain evidence="5 6">BCRC 80649</strain>
    </source>
</reference>
<dbReference type="SUPFAM" id="SSF51621">
    <property type="entry name" value="Phosphoenolpyruvate/pyruvate domain"/>
    <property type="match status" value="1"/>
</dbReference>
<protein>
    <submittedName>
        <fullName evidence="5">2-dehydro-3-deoxyglucarate aldolase</fullName>
    </submittedName>
</protein>
<dbReference type="EMBL" id="PSNX01000016">
    <property type="protein sequence ID" value="PPE65158.1"/>
    <property type="molecule type" value="Genomic_DNA"/>
</dbReference>
<evidence type="ECO:0000256" key="1">
    <source>
        <dbReference type="ARBA" id="ARBA00005568"/>
    </source>
</evidence>
<dbReference type="Proteomes" id="UP000238605">
    <property type="component" value="Unassembled WGS sequence"/>
</dbReference>
<dbReference type="InterPro" id="IPR005000">
    <property type="entry name" value="Aldolase/citrate-lyase_domain"/>
</dbReference>
<sequence length="268" mass="28323">MNPFRHLLKAAGAHPPVGTWVVSSNALAAEALGHAGFDWAVLDLEHTTTDLGDLVHLLQAVGNTRMVPVVRLPWNEPVMVKRVLDAGALTVMFPFVQNAEEARRAVAATRYPPEGVRGVMGLSRATRYGTATQALRHANQSVGVIVQIETREALDELEAIATVPGVDAVFVGPADLSASLGHLGEPAHPQVMELLARAVDRCKALGRPVGTMGASAELVAQYRAMGFDFVGVGSDLGLMMRGAQAALSALRTQDTTIVHSVTAGTLTR</sequence>
<feature type="domain" description="HpcH/HpaI aldolase/citrate lyase" evidence="4">
    <location>
        <begin position="18"/>
        <end position="240"/>
    </location>
</feature>
<accession>A0A2S5SQY6</accession>
<dbReference type="InterPro" id="IPR015813">
    <property type="entry name" value="Pyrv/PenolPyrv_kinase-like_dom"/>
</dbReference>
<proteinExistence type="inferred from homology"/>
<dbReference type="Gene3D" id="3.20.20.60">
    <property type="entry name" value="Phosphoenolpyruvate-binding domains"/>
    <property type="match status" value="1"/>
</dbReference>
<keyword evidence="3" id="KW-0456">Lyase</keyword>
<dbReference type="PANTHER" id="PTHR30502">
    <property type="entry name" value="2-KETO-3-DEOXY-L-RHAMNONATE ALDOLASE"/>
    <property type="match status" value="1"/>
</dbReference>
<comment type="similarity">
    <text evidence="1">Belongs to the HpcH/HpaI aldolase family.</text>
</comment>
<dbReference type="Pfam" id="PF03328">
    <property type="entry name" value="HpcH_HpaI"/>
    <property type="match status" value="1"/>
</dbReference>
<name>A0A2S5SQY6_9BURK</name>
<keyword evidence="2" id="KW-0479">Metal-binding</keyword>
<dbReference type="PANTHER" id="PTHR30502:SF0">
    <property type="entry name" value="PHOSPHOENOLPYRUVATE CARBOXYLASE FAMILY PROTEIN"/>
    <property type="match status" value="1"/>
</dbReference>
<evidence type="ECO:0000313" key="5">
    <source>
        <dbReference type="EMBL" id="PPE65158.1"/>
    </source>
</evidence>
<dbReference type="GO" id="GO:0046872">
    <property type="term" value="F:metal ion binding"/>
    <property type="evidence" value="ECO:0007669"/>
    <property type="project" value="UniProtKB-KW"/>
</dbReference>
<organism evidence="5 6">
    <name type="scientific">Caldimonas caldifontis</name>
    <dbReference type="NCBI Taxonomy" id="1452508"/>
    <lineage>
        <taxon>Bacteria</taxon>
        <taxon>Pseudomonadati</taxon>
        <taxon>Pseudomonadota</taxon>
        <taxon>Betaproteobacteria</taxon>
        <taxon>Burkholderiales</taxon>
        <taxon>Sphaerotilaceae</taxon>
        <taxon>Caldimonas</taxon>
    </lineage>
</organism>
<keyword evidence="6" id="KW-1185">Reference proteome</keyword>
<evidence type="ECO:0000313" key="6">
    <source>
        <dbReference type="Proteomes" id="UP000238605"/>
    </source>
</evidence>
<evidence type="ECO:0000256" key="2">
    <source>
        <dbReference type="ARBA" id="ARBA00022723"/>
    </source>
</evidence>
<dbReference type="GO" id="GO:0016832">
    <property type="term" value="F:aldehyde-lyase activity"/>
    <property type="evidence" value="ECO:0007669"/>
    <property type="project" value="TreeGrafter"/>
</dbReference>
<dbReference type="InterPro" id="IPR050251">
    <property type="entry name" value="HpcH-HpaI_aldolase"/>
</dbReference>
<dbReference type="GO" id="GO:0005737">
    <property type="term" value="C:cytoplasm"/>
    <property type="evidence" value="ECO:0007669"/>
    <property type="project" value="TreeGrafter"/>
</dbReference>